<dbReference type="GeneID" id="20814921"/>
<sequence length="223" mass="24452">MSSNATSPNLGISHLYVPVAHVKHMRFLHLRAAIGSVNACCNTRANKYFLRFIKHIYEFPRNINFGLSLAAVFLPLSYKIDKITMIVQTKMAATSTCMHLSPSKVLVRLAHHVAMADLGASFLRIMRMGFLGMSGDRNHGSGYTSSALGFVWMRTDRVDLTGTVTMIGSPYAGLLLGVEVKGLHFNRGDSSWVAFVAPMMVCMDGGGRRSPRRSTLAISNGVR</sequence>
<dbReference type="AlphaFoldDB" id="W4FYA7"/>
<proteinExistence type="predicted"/>
<reference evidence="1" key="1">
    <citation type="submission" date="2013-12" db="EMBL/GenBank/DDBJ databases">
        <title>The Genome Sequence of Aphanomyces astaci APO3.</title>
        <authorList>
            <consortium name="The Broad Institute Genomics Platform"/>
            <person name="Russ C."/>
            <person name="Tyler B."/>
            <person name="van West P."/>
            <person name="Dieguez-Uribeondo J."/>
            <person name="Young S.K."/>
            <person name="Zeng Q."/>
            <person name="Gargeya S."/>
            <person name="Fitzgerald M."/>
            <person name="Abouelleil A."/>
            <person name="Alvarado L."/>
            <person name="Chapman S.B."/>
            <person name="Gainer-Dewar J."/>
            <person name="Goldberg J."/>
            <person name="Griggs A."/>
            <person name="Gujja S."/>
            <person name="Hansen M."/>
            <person name="Howarth C."/>
            <person name="Imamovic A."/>
            <person name="Ireland A."/>
            <person name="Larimer J."/>
            <person name="McCowan C."/>
            <person name="Murphy C."/>
            <person name="Pearson M."/>
            <person name="Poon T.W."/>
            <person name="Priest M."/>
            <person name="Roberts A."/>
            <person name="Saif S."/>
            <person name="Shea T."/>
            <person name="Sykes S."/>
            <person name="Wortman J."/>
            <person name="Nusbaum C."/>
            <person name="Birren B."/>
        </authorList>
    </citation>
    <scope>NUCLEOTIDE SEQUENCE [LARGE SCALE GENOMIC DNA]</scope>
    <source>
        <strain evidence="1">APO3</strain>
    </source>
</reference>
<protein>
    <submittedName>
        <fullName evidence="1">Uncharacterized protein</fullName>
    </submittedName>
</protein>
<dbReference type="RefSeq" id="XP_009838623.1">
    <property type="nucleotide sequence ID" value="XM_009840321.1"/>
</dbReference>
<evidence type="ECO:0000313" key="1">
    <source>
        <dbReference type="EMBL" id="ETV71774.1"/>
    </source>
</evidence>
<gene>
    <name evidence="1" type="ORF">H257_12925</name>
</gene>
<dbReference type="EMBL" id="KI913157">
    <property type="protein sequence ID" value="ETV71774.1"/>
    <property type="molecule type" value="Genomic_DNA"/>
</dbReference>
<organism evidence="1">
    <name type="scientific">Aphanomyces astaci</name>
    <name type="common">Crayfish plague agent</name>
    <dbReference type="NCBI Taxonomy" id="112090"/>
    <lineage>
        <taxon>Eukaryota</taxon>
        <taxon>Sar</taxon>
        <taxon>Stramenopiles</taxon>
        <taxon>Oomycota</taxon>
        <taxon>Saprolegniomycetes</taxon>
        <taxon>Saprolegniales</taxon>
        <taxon>Verrucalvaceae</taxon>
        <taxon>Aphanomyces</taxon>
    </lineage>
</organism>
<accession>W4FYA7</accession>
<dbReference type="VEuPathDB" id="FungiDB:H257_12925"/>
<name>W4FYA7_APHAT</name>